<comment type="similarity">
    <text evidence="1">Belongs to the arrestin family.</text>
</comment>
<dbReference type="GO" id="GO:0007608">
    <property type="term" value="P:sensory perception of smell"/>
    <property type="evidence" value="ECO:0007669"/>
    <property type="project" value="UniProtKB-ARBA"/>
</dbReference>
<dbReference type="OrthoDB" id="298939at2759"/>
<dbReference type="Pfam" id="PF00339">
    <property type="entry name" value="Arrestin_N"/>
    <property type="match status" value="1"/>
</dbReference>
<dbReference type="GO" id="GO:0016028">
    <property type="term" value="C:rhabdomere"/>
    <property type="evidence" value="ECO:0007669"/>
    <property type="project" value="UniProtKB-ARBA"/>
</dbReference>
<dbReference type="SUPFAM" id="SSF50729">
    <property type="entry name" value="PH domain-like"/>
    <property type="match status" value="1"/>
</dbReference>
<dbReference type="Pfam" id="PF02752">
    <property type="entry name" value="Arrestin_C"/>
    <property type="match status" value="1"/>
</dbReference>
<dbReference type="Gene3D" id="2.60.40.640">
    <property type="match status" value="1"/>
</dbReference>
<dbReference type="InterPro" id="IPR000698">
    <property type="entry name" value="Arrestin"/>
</dbReference>
<gene>
    <name evidence="6" type="ORF">CLODIP_2_CD03972</name>
</gene>
<evidence type="ECO:0000256" key="2">
    <source>
        <dbReference type="ARBA" id="ARBA00022606"/>
    </source>
</evidence>
<dbReference type="Gene3D" id="2.30.29.30">
    <property type="entry name" value="Pleckstrin-homology domain (PH domain)/Phosphotyrosine-binding domain (PTB)"/>
    <property type="match status" value="1"/>
</dbReference>
<dbReference type="CDD" id="cd13160">
    <property type="entry name" value="PTB_LDLRAP_insect-like"/>
    <property type="match status" value="1"/>
</dbReference>
<dbReference type="InterPro" id="IPR014756">
    <property type="entry name" value="Ig_E-set"/>
</dbReference>
<dbReference type="GO" id="GO:0005737">
    <property type="term" value="C:cytoplasm"/>
    <property type="evidence" value="ECO:0007669"/>
    <property type="project" value="TreeGrafter"/>
</dbReference>
<dbReference type="FunFam" id="2.60.40.640:FF:000020">
    <property type="entry name" value="Arrestin, Arr2"/>
    <property type="match status" value="1"/>
</dbReference>
<dbReference type="PRINTS" id="PR00309">
    <property type="entry name" value="ARRESTIN"/>
</dbReference>
<dbReference type="Gene3D" id="2.60.40.840">
    <property type="match status" value="1"/>
</dbReference>
<evidence type="ECO:0008006" key="8">
    <source>
        <dbReference type="Google" id="ProtNLM"/>
    </source>
</evidence>
<sequence>MSLEFTLNVRPARLYFHTAVRPNFIERAPVASCFCCYTGLRMAEGEGEFGFISRDQGLLDRAAEEPDAKEGEPPSAPEADSGSTAGSDSVAGSKRGSLVSNASSSTKPDMDSDQAAKSTDIDLPQIFQVKYLGRKEARGLWGIKHTRRPVDAMVAAAKSATNSGVILPLVRLTVSKDGVGLSVITSQKHPNLQRQDSVQTAFYPIDTISYGVQDLVYTRVFSMIVVRETAELRGQHPFECHAYVCDSRNHARRLTYALAAAFTEYSRAVRAATGGTLDGVGKKAKKFAIDLRTPEQIEKELQVPAEDDSEAFQNLISALIWLGALAGRLYKLRQQSTGYTPKFSLLEKNQLTRQHSMFVLSLANVVAVKVFKKTTPNGKVTVYLGKRDFVDHIDHTEPIDGVIVVDNDYLKGRKVYGQLATTYRYGREEDEVMGVKFSKEMILAKEQIIPAGSKKIELTPIQERLMKKLGPNAFPFTFQFPNNSPCSVTLQPGESDEGKPLGVEYTIKTFVGDNADDKTHKRSAVNLAIKKIQFAPASRGRRLPSSLVSKGFTFSQGKLNLEVTLDKEIYYHGEKVAANVIITNNSRKDVKNIKCYIVQHCEVTMVNAQFSKYVAELETREGCPVTPGASLTKVFYLVPLASNNKDRRGIALDGHLKDDDVNLASSTMVEEGRAPSEAMGIVVSYSVRVKLNCGTLGGELVTDVPFKLLHPAPGSAEAEKVKAMKKGKSIDRSKYENSHYAGGDDDDNIVFEDFARLRLNEPDE</sequence>
<dbReference type="GO" id="GO:0045494">
    <property type="term" value="P:photoreceptor cell maintenance"/>
    <property type="evidence" value="ECO:0007669"/>
    <property type="project" value="UniProtKB-ARBA"/>
</dbReference>
<evidence type="ECO:0000259" key="5">
    <source>
        <dbReference type="SMART" id="SM01017"/>
    </source>
</evidence>
<dbReference type="InterPro" id="IPR006020">
    <property type="entry name" value="PTB/PI_dom"/>
</dbReference>
<dbReference type="InterPro" id="IPR014753">
    <property type="entry name" value="Arrestin_N"/>
</dbReference>
<feature type="domain" description="PID" evidence="4">
    <location>
        <begin position="122"/>
        <end position="271"/>
    </location>
</feature>
<feature type="compositionally biased region" description="Basic and acidic residues" evidence="3">
    <location>
        <begin position="62"/>
        <end position="72"/>
    </location>
</feature>
<dbReference type="InterPro" id="IPR011021">
    <property type="entry name" value="Arrestin-like_N"/>
</dbReference>
<accession>A0A8S1CV37</accession>
<organism evidence="6 7">
    <name type="scientific">Cloeon dipterum</name>
    <dbReference type="NCBI Taxonomy" id="197152"/>
    <lineage>
        <taxon>Eukaryota</taxon>
        <taxon>Metazoa</taxon>
        <taxon>Ecdysozoa</taxon>
        <taxon>Arthropoda</taxon>
        <taxon>Hexapoda</taxon>
        <taxon>Insecta</taxon>
        <taxon>Pterygota</taxon>
        <taxon>Palaeoptera</taxon>
        <taxon>Ephemeroptera</taxon>
        <taxon>Pisciforma</taxon>
        <taxon>Baetidae</taxon>
        <taxon>Cloeon</taxon>
    </lineage>
</organism>
<evidence type="ECO:0000256" key="1">
    <source>
        <dbReference type="ARBA" id="ARBA00005298"/>
    </source>
</evidence>
<dbReference type="AlphaFoldDB" id="A0A8S1CV37"/>
<dbReference type="PROSITE" id="PS00295">
    <property type="entry name" value="ARRESTINS"/>
    <property type="match status" value="1"/>
</dbReference>
<evidence type="ECO:0000313" key="7">
    <source>
        <dbReference type="Proteomes" id="UP000494165"/>
    </source>
</evidence>
<dbReference type="PANTHER" id="PTHR11792:SF23">
    <property type="entry name" value="PHOSRESTIN-1"/>
    <property type="match status" value="1"/>
</dbReference>
<dbReference type="SUPFAM" id="SSF81296">
    <property type="entry name" value="E set domains"/>
    <property type="match status" value="2"/>
</dbReference>
<dbReference type="InterPro" id="IPR014752">
    <property type="entry name" value="Arrestin-like_C"/>
</dbReference>
<keyword evidence="7" id="KW-1185">Reference proteome</keyword>
<dbReference type="InterPro" id="IPR017864">
    <property type="entry name" value="Arrestin_CS"/>
</dbReference>
<feature type="domain" description="Arrestin C-terminal-like" evidence="5">
    <location>
        <begin position="555"/>
        <end position="713"/>
    </location>
</feature>
<dbReference type="FunFam" id="2.60.40.840:FF:000002">
    <property type="entry name" value="Arrestin 3"/>
    <property type="match status" value="1"/>
</dbReference>
<protein>
    <recommendedName>
        <fullName evidence="8">Arrestin C-terminal-like domain-containing protein</fullName>
    </recommendedName>
</protein>
<dbReference type="PANTHER" id="PTHR11792">
    <property type="entry name" value="ARRESTIN"/>
    <property type="match status" value="1"/>
</dbReference>
<name>A0A8S1CV37_9INSE</name>
<keyword evidence="2" id="KW-0716">Sensory transduction</keyword>
<comment type="caution">
    <text evidence="6">The sequence shown here is derived from an EMBL/GenBank/DDBJ whole genome shotgun (WGS) entry which is preliminary data.</text>
</comment>
<evidence type="ECO:0000256" key="3">
    <source>
        <dbReference type="SAM" id="MobiDB-lite"/>
    </source>
</evidence>
<evidence type="ECO:0000313" key="6">
    <source>
        <dbReference type="EMBL" id="CAB3371678.1"/>
    </source>
</evidence>
<evidence type="ECO:0000259" key="4">
    <source>
        <dbReference type="SMART" id="SM00462"/>
    </source>
</evidence>
<dbReference type="Proteomes" id="UP000494165">
    <property type="component" value="Unassembled WGS sequence"/>
</dbReference>
<dbReference type="InterPro" id="IPR011993">
    <property type="entry name" value="PH-like_dom_sf"/>
</dbReference>
<dbReference type="GO" id="GO:0007165">
    <property type="term" value="P:signal transduction"/>
    <property type="evidence" value="ECO:0007669"/>
    <property type="project" value="InterPro"/>
</dbReference>
<proteinExistence type="inferred from homology"/>
<feature type="region of interest" description="Disordered" evidence="3">
    <location>
        <begin position="62"/>
        <end position="117"/>
    </location>
</feature>
<reference evidence="6 7" key="1">
    <citation type="submission" date="2020-04" db="EMBL/GenBank/DDBJ databases">
        <authorList>
            <person name="Alioto T."/>
            <person name="Alioto T."/>
            <person name="Gomez Garrido J."/>
        </authorList>
    </citation>
    <scope>NUCLEOTIDE SEQUENCE [LARGE SCALE GENOMIC DNA]</scope>
</reference>
<dbReference type="InterPro" id="IPR011022">
    <property type="entry name" value="Arrestin_C-like"/>
</dbReference>
<feature type="compositionally biased region" description="Polar residues" evidence="3">
    <location>
        <begin position="98"/>
        <end position="107"/>
    </location>
</feature>
<dbReference type="GO" id="GO:0002031">
    <property type="term" value="P:G protein-coupled receptor internalization"/>
    <property type="evidence" value="ECO:0007669"/>
    <property type="project" value="TreeGrafter"/>
</dbReference>
<dbReference type="EMBL" id="CADEPI010000064">
    <property type="protein sequence ID" value="CAB3371678.1"/>
    <property type="molecule type" value="Genomic_DNA"/>
</dbReference>
<dbReference type="SMART" id="SM01017">
    <property type="entry name" value="Arrestin_C"/>
    <property type="match status" value="1"/>
</dbReference>
<dbReference type="GO" id="GO:0016060">
    <property type="term" value="P:negative regulation of phospholipase C-activating phototransduction signaling pathway"/>
    <property type="evidence" value="ECO:0007669"/>
    <property type="project" value="UniProtKB-ARBA"/>
</dbReference>
<dbReference type="SMART" id="SM00462">
    <property type="entry name" value="PTB"/>
    <property type="match status" value="1"/>
</dbReference>
<dbReference type="GO" id="GO:0001664">
    <property type="term" value="F:G protein-coupled receptor binding"/>
    <property type="evidence" value="ECO:0007669"/>
    <property type="project" value="TreeGrafter"/>
</dbReference>